<evidence type="ECO:0000256" key="4">
    <source>
        <dbReference type="ARBA" id="ARBA00022806"/>
    </source>
</evidence>
<comment type="catalytic activity">
    <reaction evidence="6">
        <text>Couples ATP hydrolysis with the unwinding of duplex DNA by translocating in the 3'-5' direction.</text>
        <dbReference type="EC" id="5.6.2.4"/>
    </reaction>
</comment>
<dbReference type="PROSITE" id="PS51194">
    <property type="entry name" value="HELICASE_CTER"/>
    <property type="match status" value="1"/>
</dbReference>
<dbReference type="NCBIfam" id="TIGR00614">
    <property type="entry name" value="recQ_fam"/>
    <property type="match status" value="1"/>
</dbReference>
<dbReference type="PROSITE" id="PS51192">
    <property type="entry name" value="HELICASE_ATP_BIND_1"/>
    <property type="match status" value="1"/>
</dbReference>
<dbReference type="Proteomes" id="UP000037460">
    <property type="component" value="Unassembled WGS sequence"/>
</dbReference>
<gene>
    <name evidence="10" type="ORF">Ctob_006791</name>
</gene>
<evidence type="ECO:0000313" key="11">
    <source>
        <dbReference type="Proteomes" id="UP000037460"/>
    </source>
</evidence>
<proteinExistence type="inferred from homology"/>
<dbReference type="GO" id="GO:0005694">
    <property type="term" value="C:chromosome"/>
    <property type="evidence" value="ECO:0007669"/>
    <property type="project" value="TreeGrafter"/>
</dbReference>
<dbReference type="EMBL" id="JWZX01003379">
    <property type="protein sequence ID" value="KOO21243.1"/>
    <property type="molecule type" value="Genomic_DNA"/>
</dbReference>
<evidence type="ECO:0000256" key="3">
    <source>
        <dbReference type="ARBA" id="ARBA00022801"/>
    </source>
</evidence>
<evidence type="ECO:0000256" key="7">
    <source>
        <dbReference type="ARBA" id="ARBA00034808"/>
    </source>
</evidence>
<dbReference type="InterPro" id="IPR011545">
    <property type="entry name" value="DEAD/DEAH_box_helicase_dom"/>
</dbReference>
<keyword evidence="3" id="KW-0378">Hydrolase</keyword>
<dbReference type="GO" id="GO:0005634">
    <property type="term" value="C:nucleus"/>
    <property type="evidence" value="ECO:0007669"/>
    <property type="project" value="TreeGrafter"/>
</dbReference>
<dbReference type="Pfam" id="PF00270">
    <property type="entry name" value="DEAD"/>
    <property type="match status" value="1"/>
</dbReference>
<reference evidence="11" key="1">
    <citation type="journal article" date="2015" name="PLoS Genet.">
        <title>Genome Sequence and Transcriptome Analyses of Chrysochromulina tobin: Metabolic Tools for Enhanced Algal Fitness in the Prominent Order Prymnesiales (Haptophyceae).</title>
        <authorList>
            <person name="Hovde B.T."/>
            <person name="Deodato C.R."/>
            <person name="Hunsperger H.M."/>
            <person name="Ryken S.A."/>
            <person name="Yost W."/>
            <person name="Jha R.K."/>
            <person name="Patterson J."/>
            <person name="Monnat R.J. Jr."/>
            <person name="Barlow S.B."/>
            <person name="Starkenburg S.R."/>
            <person name="Cattolico R.A."/>
        </authorList>
    </citation>
    <scope>NUCLEOTIDE SEQUENCE</scope>
    <source>
        <strain evidence="11">CCMP291</strain>
    </source>
</reference>
<keyword evidence="5" id="KW-0067">ATP-binding</keyword>
<dbReference type="OrthoDB" id="10261556at2759"/>
<dbReference type="CDD" id="cd17920">
    <property type="entry name" value="DEXHc_RecQ"/>
    <property type="match status" value="1"/>
</dbReference>
<evidence type="ECO:0000313" key="10">
    <source>
        <dbReference type="EMBL" id="KOO21243.1"/>
    </source>
</evidence>
<dbReference type="GO" id="GO:0005737">
    <property type="term" value="C:cytoplasm"/>
    <property type="evidence" value="ECO:0007669"/>
    <property type="project" value="TreeGrafter"/>
</dbReference>
<dbReference type="InterPro" id="IPR014001">
    <property type="entry name" value="Helicase_ATP-bd"/>
</dbReference>
<dbReference type="PANTHER" id="PTHR13710">
    <property type="entry name" value="DNA HELICASE RECQ FAMILY MEMBER"/>
    <property type="match status" value="1"/>
</dbReference>
<dbReference type="AlphaFoldDB" id="A0A0M0J4V5"/>
<feature type="domain" description="Helicase ATP-binding" evidence="8">
    <location>
        <begin position="98"/>
        <end position="271"/>
    </location>
</feature>
<comment type="caution">
    <text evidence="10">The sequence shown here is derived from an EMBL/GenBank/DDBJ whole genome shotgun (WGS) entry which is preliminary data.</text>
</comment>
<comment type="similarity">
    <text evidence="1">Belongs to the helicase family. RecQ subfamily.</text>
</comment>
<name>A0A0M0J4V5_9EUKA</name>
<dbReference type="GO" id="GO:0009378">
    <property type="term" value="F:four-way junction helicase activity"/>
    <property type="evidence" value="ECO:0007669"/>
    <property type="project" value="TreeGrafter"/>
</dbReference>
<keyword evidence="11" id="KW-1185">Reference proteome</keyword>
<dbReference type="GO" id="GO:0000724">
    <property type="term" value="P:double-strand break repair via homologous recombination"/>
    <property type="evidence" value="ECO:0007669"/>
    <property type="project" value="TreeGrafter"/>
</dbReference>
<evidence type="ECO:0000259" key="9">
    <source>
        <dbReference type="PROSITE" id="PS51194"/>
    </source>
</evidence>
<evidence type="ECO:0000256" key="2">
    <source>
        <dbReference type="ARBA" id="ARBA00022741"/>
    </source>
</evidence>
<dbReference type="PANTHER" id="PTHR13710:SF120">
    <property type="entry name" value="BIFUNCTIONAL 3'-5' EXONUCLEASE_ATP-DEPENDENT HELICASE WRN"/>
    <property type="match status" value="1"/>
</dbReference>
<organism evidence="10 11">
    <name type="scientific">Chrysochromulina tobinii</name>
    <dbReference type="NCBI Taxonomy" id="1460289"/>
    <lineage>
        <taxon>Eukaryota</taxon>
        <taxon>Haptista</taxon>
        <taxon>Haptophyta</taxon>
        <taxon>Prymnesiophyceae</taxon>
        <taxon>Prymnesiales</taxon>
        <taxon>Chrysochromulinaceae</taxon>
        <taxon>Chrysochromulina</taxon>
    </lineage>
</organism>
<dbReference type="SUPFAM" id="SSF52540">
    <property type="entry name" value="P-loop containing nucleoside triphosphate hydrolases"/>
    <property type="match status" value="1"/>
</dbReference>
<dbReference type="GO" id="GO:0016787">
    <property type="term" value="F:hydrolase activity"/>
    <property type="evidence" value="ECO:0007669"/>
    <property type="project" value="UniProtKB-KW"/>
</dbReference>
<dbReference type="InterPro" id="IPR004589">
    <property type="entry name" value="DNA_helicase_ATP-dep_RecQ"/>
</dbReference>
<keyword evidence="4 10" id="KW-0347">Helicase</keyword>
<dbReference type="Pfam" id="PF00271">
    <property type="entry name" value="Helicase_C"/>
    <property type="match status" value="1"/>
</dbReference>
<dbReference type="InterPro" id="IPR027417">
    <property type="entry name" value="P-loop_NTPase"/>
</dbReference>
<dbReference type="GO" id="GO:0003676">
    <property type="term" value="F:nucleic acid binding"/>
    <property type="evidence" value="ECO:0007669"/>
    <property type="project" value="InterPro"/>
</dbReference>
<evidence type="ECO:0000256" key="5">
    <source>
        <dbReference type="ARBA" id="ARBA00022840"/>
    </source>
</evidence>
<sequence>MAGVDGEDGCEAAAEWSPPCEDAVRPLLARPSATDESMRGSGVHAKRPALSPAAVVASMARGSAAAGDSFEASAARPYESTLRRLGLSSFREGQRHVVEAVLAGRDALVVWPTDRGKSLCYQLPALHTGSITVVIEPNISLMDNQVAELNARAAASGTAPWATQLHSADARNESAAARGDFNLVFISPQRAMSPRFLQLMKSWHANLKLKLVAVDEAHCISESDDSFRREFRELGQLRQCVPGVPFLALTATATSHVRRDIVDVLQLHAPLLALESIYRPNLYLARELKPSSTDKMRRRVIELVQAHGTPALVYVTRPKDAELLLAALRRKLDDSSLVVETYHGPGRSHSVKQSDSERSRVLSDFLAGKVHVVVATCAFGLGINKRGIRQVIHIGVPHNFLDGY</sequence>
<dbReference type="Gene3D" id="3.40.50.300">
    <property type="entry name" value="P-loop containing nucleotide triphosphate hydrolases"/>
    <property type="match status" value="2"/>
</dbReference>
<feature type="non-terminal residue" evidence="10">
    <location>
        <position position="404"/>
    </location>
</feature>
<evidence type="ECO:0000259" key="8">
    <source>
        <dbReference type="PROSITE" id="PS51192"/>
    </source>
</evidence>
<feature type="domain" description="Helicase C-terminal" evidence="9">
    <location>
        <begin position="295"/>
        <end position="404"/>
    </location>
</feature>
<keyword evidence="2" id="KW-0547">Nucleotide-binding</keyword>
<dbReference type="InterPro" id="IPR001650">
    <property type="entry name" value="Helicase_C-like"/>
</dbReference>
<evidence type="ECO:0000256" key="1">
    <source>
        <dbReference type="ARBA" id="ARBA00005446"/>
    </source>
</evidence>
<dbReference type="SMART" id="SM00487">
    <property type="entry name" value="DEXDc"/>
    <property type="match status" value="1"/>
</dbReference>
<accession>A0A0M0J4V5</accession>
<protein>
    <recommendedName>
        <fullName evidence="7">DNA 3'-5' helicase</fullName>
        <ecNumber evidence="7">5.6.2.4</ecNumber>
    </recommendedName>
</protein>
<dbReference type="GO" id="GO:0043138">
    <property type="term" value="F:3'-5' DNA helicase activity"/>
    <property type="evidence" value="ECO:0007669"/>
    <property type="project" value="UniProtKB-EC"/>
</dbReference>
<dbReference type="EC" id="5.6.2.4" evidence="7"/>
<dbReference type="GO" id="GO:0005524">
    <property type="term" value="F:ATP binding"/>
    <property type="evidence" value="ECO:0007669"/>
    <property type="project" value="UniProtKB-KW"/>
</dbReference>
<evidence type="ECO:0000256" key="6">
    <source>
        <dbReference type="ARBA" id="ARBA00034617"/>
    </source>
</evidence>